<dbReference type="Gene3D" id="3.90.550.10">
    <property type="entry name" value="Spore Coat Polysaccharide Biosynthesis Protein SpsA, Chain A"/>
    <property type="match status" value="1"/>
</dbReference>
<dbReference type="PANTHER" id="PTHR21485:SF6">
    <property type="entry name" value="N-ACYLNEURAMINATE CYTIDYLYLTRANSFERASE-RELATED"/>
    <property type="match status" value="1"/>
</dbReference>
<dbReference type="RefSeq" id="WP_186995631.1">
    <property type="nucleotide sequence ID" value="NZ_JACOQG010000042.1"/>
</dbReference>
<dbReference type="InterPro" id="IPR003329">
    <property type="entry name" value="Cytidylyl_trans"/>
</dbReference>
<dbReference type="EMBL" id="JACOQG010000042">
    <property type="protein sequence ID" value="MBC5781046.1"/>
    <property type="molecule type" value="Genomic_DNA"/>
</dbReference>
<accession>A0ABR7ILY6</accession>
<name>A0ABR7ILY6_9FIRM</name>
<dbReference type="SUPFAM" id="SSF53448">
    <property type="entry name" value="Nucleotide-diphospho-sugar transferases"/>
    <property type="match status" value="1"/>
</dbReference>
<dbReference type="PANTHER" id="PTHR21485">
    <property type="entry name" value="HAD SUPERFAMILY MEMBERS CMAS AND KDSC"/>
    <property type="match status" value="1"/>
</dbReference>
<dbReference type="Proteomes" id="UP000649826">
    <property type="component" value="Unassembled WGS sequence"/>
</dbReference>
<proteinExistence type="predicted"/>
<evidence type="ECO:0000313" key="1">
    <source>
        <dbReference type="EMBL" id="MBC5781046.1"/>
    </source>
</evidence>
<dbReference type="Gene3D" id="3.40.50.2000">
    <property type="entry name" value="Glycogen Phosphorylase B"/>
    <property type="match status" value="1"/>
</dbReference>
<gene>
    <name evidence="1" type="ORF">H8Z82_15645</name>
</gene>
<sequence length="533" mass="59918">MKILAVIPARAGSKGIPNKNIRIVGGHPLIYYSIKNAIDSDMITETIVSTDSPEVRIIAKQMGVKCHWRDETLCGDAVTLDAVIYDAIPKSEEWDYVVTMQPTSPTLTVPTLDAGIKYAIDGGYDTVISAINAPHLSWGEKNGKIVPNYTERLNRQYLPPCYSETGAFFVSKYSVCTPKTRFGEKVSVFEIPEDESIDVDTFADLQAVANALNKQKVAIYVNGNNKRGIGHIYRALEMADEFYVKPDIYYDSNQTDPKVFGKTTHNLISVNGIAELYDRCKKEQYTVFINDILTTSIDYMIALKTVLPNAKIINFEDDGEGIIKADLVFNALFQENMLPQVKAGEKYYIPGKTFMFYEPIKIKKNVERIFISFGGADPQNYSDRLLAIISKSEYQNYHFVVVLGRAKYNVESLMEYNKYSNIEVLYDVANMPELMSSCDIAVTSRGRTGYELAILGIPSIAMAQNQREEKHGFVCNENGFTYIGLNPANEIIEGTLKTYLGLSKESREQFHKKLLSHDLRGGRKRVMALINNL</sequence>
<evidence type="ECO:0000313" key="2">
    <source>
        <dbReference type="Proteomes" id="UP000649826"/>
    </source>
</evidence>
<dbReference type="InterPro" id="IPR029044">
    <property type="entry name" value="Nucleotide-diphossugar_trans"/>
</dbReference>
<dbReference type="Pfam" id="PF02348">
    <property type="entry name" value="CTP_transf_3"/>
    <property type="match status" value="1"/>
</dbReference>
<comment type="caution">
    <text evidence="1">The sequence shown here is derived from an EMBL/GenBank/DDBJ whole genome shotgun (WGS) entry which is preliminary data.</text>
</comment>
<reference evidence="1 2" key="1">
    <citation type="submission" date="2020-08" db="EMBL/GenBank/DDBJ databases">
        <title>Genome public.</title>
        <authorList>
            <person name="Liu C."/>
            <person name="Sun Q."/>
        </authorList>
    </citation>
    <scope>NUCLEOTIDE SEQUENCE [LARGE SCALE GENOMIC DNA]</scope>
    <source>
        <strain evidence="1 2">M29</strain>
    </source>
</reference>
<keyword evidence="2" id="KW-1185">Reference proteome</keyword>
<protein>
    <submittedName>
        <fullName evidence="1">Cytidyltransferase</fullName>
    </submittedName>
</protein>
<dbReference type="CDD" id="cd02513">
    <property type="entry name" value="CMP-NeuAc_Synthase"/>
    <property type="match status" value="1"/>
</dbReference>
<dbReference type="SUPFAM" id="SSF53756">
    <property type="entry name" value="UDP-Glycosyltransferase/glycogen phosphorylase"/>
    <property type="match status" value="1"/>
</dbReference>
<dbReference type="Gene3D" id="3.40.50.11190">
    <property type="match status" value="1"/>
</dbReference>
<dbReference type="InterPro" id="IPR050793">
    <property type="entry name" value="CMP-NeuNAc_synthase"/>
</dbReference>
<organism evidence="1 2">
    <name type="scientific">Blautia difficilis</name>
    <dbReference type="NCBI Taxonomy" id="2763027"/>
    <lineage>
        <taxon>Bacteria</taxon>
        <taxon>Bacillati</taxon>
        <taxon>Bacillota</taxon>
        <taxon>Clostridia</taxon>
        <taxon>Lachnospirales</taxon>
        <taxon>Lachnospiraceae</taxon>
        <taxon>Blautia</taxon>
    </lineage>
</organism>